<sequence>MVEVLNGLSPLTPAVNIPARKLYKSHLTASLSLIELLIDLFKDFRLKGSDFDGELVSDMEFVAGAWLRSYEKDGRSVEWALSVNPGCKYSSGTHIGRTLLSSLEKMKKEIHVEFIITIFALIIRLKPSQVAANNAILSGPHQRNVVCWRLIDKCNLSGTRNATKCDELGSLCFDRTKICVVMEEFCRDAISDKKRCDEGAKKCCENIVTQISSDL</sequence>
<dbReference type="WBParaSite" id="ALUE_0001536201-mRNA-1">
    <property type="protein sequence ID" value="ALUE_0001536201-mRNA-1"/>
    <property type="gene ID" value="ALUE_0001536201"/>
</dbReference>
<reference evidence="2" key="1">
    <citation type="submission" date="2017-02" db="UniProtKB">
        <authorList>
            <consortium name="WormBaseParasite"/>
        </authorList>
    </citation>
    <scope>IDENTIFICATION</scope>
</reference>
<name>A0A0M3IC15_ASCLU</name>
<dbReference type="Proteomes" id="UP000036681">
    <property type="component" value="Unplaced"/>
</dbReference>
<proteinExistence type="predicted"/>
<keyword evidence="1" id="KW-1185">Reference proteome</keyword>
<accession>A0A0M3IC15</accession>
<protein>
    <submittedName>
        <fullName evidence="2">GDNF domain-containing protein</fullName>
    </submittedName>
</protein>
<evidence type="ECO:0000313" key="2">
    <source>
        <dbReference type="WBParaSite" id="ALUE_0001536201-mRNA-1"/>
    </source>
</evidence>
<organism evidence="1 2">
    <name type="scientific">Ascaris lumbricoides</name>
    <name type="common">Giant roundworm</name>
    <dbReference type="NCBI Taxonomy" id="6252"/>
    <lineage>
        <taxon>Eukaryota</taxon>
        <taxon>Metazoa</taxon>
        <taxon>Ecdysozoa</taxon>
        <taxon>Nematoda</taxon>
        <taxon>Chromadorea</taxon>
        <taxon>Rhabditida</taxon>
        <taxon>Spirurina</taxon>
        <taxon>Ascaridomorpha</taxon>
        <taxon>Ascaridoidea</taxon>
        <taxon>Ascarididae</taxon>
        <taxon>Ascaris</taxon>
    </lineage>
</organism>
<dbReference type="AlphaFoldDB" id="A0A0M3IC15"/>
<evidence type="ECO:0000313" key="1">
    <source>
        <dbReference type="Proteomes" id="UP000036681"/>
    </source>
</evidence>